<dbReference type="GO" id="GO:0004368">
    <property type="term" value="F:glycerol-3-phosphate dehydrogenase (quinone) activity"/>
    <property type="evidence" value="ECO:0007669"/>
    <property type="project" value="UniProtKB-EC"/>
</dbReference>
<dbReference type="Proteomes" id="UP000553706">
    <property type="component" value="Unassembled WGS sequence"/>
</dbReference>
<proteinExistence type="predicted"/>
<reference evidence="4 5" key="1">
    <citation type="submission" date="2020-08" db="EMBL/GenBank/DDBJ databases">
        <title>Genomic Encyclopedia of Type Strains, Phase IV (KMG-IV): sequencing the most valuable type-strain genomes for metagenomic binning, comparative biology and taxonomic classification.</title>
        <authorList>
            <person name="Goeker M."/>
        </authorList>
    </citation>
    <scope>NUCLEOTIDE SEQUENCE [LARGE SCALE GENOMIC DNA]</scope>
    <source>
        <strain evidence="4 5">DSM 27026</strain>
    </source>
</reference>
<feature type="domain" description="FAD dependent oxidoreductase" evidence="2">
    <location>
        <begin position="8"/>
        <end position="355"/>
    </location>
</feature>
<evidence type="ECO:0000259" key="3">
    <source>
        <dbReference type="Pfam" id="PF04324"/>
    </source>
</evidence>
<dbReference type="EMBL" id="JACHFJ010000012">
    <property type="protein sequence ID" value="MBB5374166.1"/>
    <property type="molecule type" value="Genomic_DNA"/>
</dbReference>
<protein>
    <submittedName>
        <fullName evidence="4">Glycerol-3-phosphate dehydrogenase</fullName>
        <ecNumber evidence="4">1.1.5.3</ecNumber>
    </submittedName>
</protein>
<sequence length="460" mass="49910">MRLRAMYDVVVVGGGVVGCAVARRFVLEGAKVALLEKGADILSGASKGNSAILHTGFDAPTGSLELACMQAGYAEYMDIRARLRLPVLETGAVVAAWNEEELAKLPGIVQTAHANGVTDVRQIAPDEVLAREPRLSPHVLGGVLVPHEHVIDPWSAPLAYALQALVNGGEVRRNTVVLSGHFANGMWRLETNTGTVECTTVINCAGLYGDILDQRLTGEENFAIKPRKGQFVVFDKAAARHLRTILLPVPTERTKGIVITPTAFGNLLVGPTAEEQDSRDHAAVDEETLRMLVDKAVELVPSLEGMGVTAVYAGVRPATERKEYRVRHETARNYIVLGGIRSTGLTAALGLARHAWKLYARMHERLTNPIWPQAPRLAEHCPRDWQTPGYGEIVCHCEMVTQREIEVTLTGPLPAQDYNGLKRRTRAGMGRCQGFYCNARVAEMTAGRFANPLAVGGTHG</sequence>
<dbReference type="AlphaFoldDB" id="A0A840VEN9"/>
<evidence type="ECO:0000313" key="4">
    <source>
        <dbReference type="EMBL" id="MBB5374166.1"/>
    </source>
</evidence>
<dbReference type="PROSITE" id="PS51257">
    <property type="entry name" value="PROKAR_LIPOPROTEIN"/>
    <property type="match status" value="1"/>
</dbReference>
<name>A0A840VEN9_9PROT</name>
<accession>A0A840VEN9</accession>
<dbReference type="PANTHER" id="PTHR42720:SF1">
    <property type="entry name" value="GLYCEROL 3-PHOSPHATE OXIDASE"/>
    <property type="match status" value="1"/>
</dbReference>
<dbReference type="SUPFAM" id="SSF51905">
    <property type="entry name" value="FAD/NAD(P)-binding domain"/>
    <property type="match status" value="1"/>
</dbReference>
<evidence type="ECO:0000256" key="1">
    <source>
        <dbReference type="ARBA" id="ARBA00023002"/>
    </source>
</evidence>
<organism evidence="4 5">
    <name type="scientific">Acidocella aromatica</name>
    <dbReference type="NCBI Taxonomy" id="1303579"/>
    <lineage>
        <taxon>Bacteria</taxon>
        <taxon>Pseudomonadati</taxon>
        <taxon>Pseudomonadota</taxon>
        <taxon>Alphaproteobacteria</taxon>
        <taxon>Acetobacterales</taxon>
        <taxon>Acidocellaceae</taxon>
        <taxon>Acidocella</taxon>
    </lineage>
</organism>
<dbReference type="EC" id="1.1.5.3" evidence="4"/>
<dbReference type="RefSeq" id="WP_183267178.1">
    <property type="nucleotide sequence ID" value="NZ_JACHFJ010000012.1"/>
</dbReference>
<dbReference type="CDD" id="cd19946">
    <property type="entry name" value="GlpA-like_Fer2_BFD-like"/>
    <property type="match status" value="1"/>
</dbReference>
<dbReference type="InterPro" id="IPR036188">
    <property type="entry name" value="FAD/NAD-bd_sf"/>
</dbReference>
<dbReference type="InterPro" id="IPR052745">
    <property type="entry name" value="G3P_Oxidase/Oxidoreductase"/>
</dbReference>
<gene>
    <name evidence="4" type="ORF">HNP71_002436</name>
</gene>
<dbReference type="Gene3D" id="3.30.9.10">
    <property type="entry name" value="D-Amino Acid Oxidase, subunit A, domain 2"/>
    <property type="match status" value="1"/>
</dbReference>
<dbReference type="InterPro" id="IPR007419">
    <property type="entry name" value="BFD-like_2Fe2S-bd_dom"/>
</dbReference>
<dbReference type="Pfam" id="PF04324">
    <property type="entry name" value="Fer2_BFD"/>
    <property type="match status" value="1"/>
</dbReference>
<dbReference type="SUPFAM" id="SSF54373">
    <property type="entry name" value="FAD-linked reductases, C-terminal domain"/>
    <property type="match status" value="1"/>
</dbReference>
<keyword evidence="1 4" id="KW-0560">Oxidoreductase</keyword>
<dbReference type="Gene3D" id="3.50.50.60">
    <property type="entry name" value="FAD/NAD(P)-binding domain"/>
    <property type="match status" value="1"/>
</dbReference>
<keyword evidence="5" id="KW-1185">Reference proteome</keyword>
<feature type="domain" description="BFD-like [2Fe-2S]-binding" evidence="3">
    <location>
        <begin position="393"/>
        <end position="444"/>
    </location>
</feature>
<dbReference type="InterPro" id="IPR006076">
    <property type="entry name" value="FAD-dep_OxRdtase"/>
</dbReference>
<evidence type="ECO:0000259" key="2">
    <source>
        <dbReference type="Pfam" id="PF01266"/>
    </source>
</evidence>
<dbReference type="Pfam" id="PF01266">
    <property type="entry name" value="DAO"/>
    <property type="match status" value="1"/>
</dbReference>
<comment type="caution">
    <text evidence="4">The sequence shown here is derived from an EMBL/GenBank/DDBJ whole genome shotgun (WGS) entry which is preliminary data.</text>
</comment>
<evidence type="ECO:0000313" key="5">
    <source>
        <dbReference type="Proteomes" id="UP000553706"/>
    </source>
</evidence>
<dbReference type="Gene3D" id="1.10.10.1100">
    <property type="entry name" value="BFD-like [2Fe-2S]-binding domain"/>
    <property type="match status" value="1"/>
</dbReference>
<dbReference type="InterPro" id="IPR041854">
    <property type="entry name" value="BFD-like_2Fe2S-bd_dom_sf"/>
</dbReference>
<dbReference type="PANTHER" id="PTHR42720">
    <property type="entry name" value="GLYCEROL-3-PHOSPHATE DEHYDROGENASE"/>
    <property type="match status" value="1"/>
</dbReference>